<evidence type="ECO:0000313" key="1">
    <source>
        <dbReference type="EMBL" id="SAK90778.1"/>
    </source>
</evidence>
<proteinExistence type="predicted"/>
<keyword evidence="2" id="KW-1185">Reference proteome</keyword>
<protein>
    <submittedName>
        <fullName evidence="1">Uncharacterized protein</fullName>
    </submittedName>
</protein>
<dbReference type="Proteomes" id="UP000054596">
    <property type="component" value="Unassembled WGS sequence"/>
</dbReference>
<dbReference type="EMBL" id="FCOJ02000073">
    <property type="protein sequence ID" value="SAK90778.1"/>
    <property type="molecule type" value="Genomic_DNA"/>
</dbReference>
<reference evidence="1" key="1">
    <citation type="submission" date="2016-01" db="EMBL/GenBank/DDBJ databases">
        <authorList>
            <person name="Peeters C."/>
        </authorList>
    </citation>
    <scope>NUCLEOTIDE SEQUENCE [LARGE SCALE GENOMIC DNA]</scope>
    <source>
        <strain evidence="1">LMG 29325</strain>
    </source>
</reference>
<evidence type="ECO:0000313" key="2">
    <source>
        <dbReference type="Proteomes" id="UP000054596"/>
    </source>
</evidence>
<organism evidence="1 2">
    <name type="scientific">Caballeronia glebae</name>
    <dbReference type="NCBI Taxonomy" id="1777143"/>
    <lineage>
        <taxon>Bacteria</taxon>
        <taxon>Pseudomonadati</taxon>
        <taxon>Pseudomonadota</taxon>
        <taxon>Betaproteobacteria</taxon>
        <taxon>Burkholderiales</taxon>
        <taxon>Burkholderiaceae</taxon>
        <taxon>Caballeronia</taxon>
    </lineage>
</organism>
<dbReference type="STRING" id="1777143.AWB82_06397"/>
<comment type="caution">
    <text evidence="1">The sequence shown here is derived from an EMBL/GenBank/DDBJ whole genome shotgun (WGS) entry which is preliminary data.</text>
</comment>
<name>A0A158D878_9BURK</name>
<accession>A0A158D878</accession>
<dbReference type="AlphaFoldDB" id="A0A158D878"/>
<gene>
    <name evidence="1" type="ORF">AWB82_06397</name>
</gene>
<sequence>MPTWSTLPVGLEPVICLEDWAVIETESEFGQRHLLGMRTDTRDARISSNVKSFDLDTMSAVTSTGRQYRLVGPPGVTVDSAYLLRTWCDRWGVREVADVTAEYVRSVEQ</sequence>